<sequence length="29" mass="3190">MWRTSAPSKCYDGPLLGRSSFLIKDDSSA</sequence>
<protein>
    <submittedName>
        <fullName evidence="1">Uncharacterized protein</fullName>
    </submittedName>
</protein>
<accession>A0AAV4S8G0</accession>
<dbReference type="AlphaFoldDB" id="A0AAV4S8G0"/>
<keyword evidence="2" id="KW-1185">Reference proteome</keyword>
<dbReference type="EMBL" id="BPLQ01007544">
    <property type="protein sequence ID" value="GIY30773.1"/>
    <property type="molecule type" value="Genomic_DNA"/>
</dbReference>
<proteinExistence type="predicted"/>
<feature type="non-terminal residue" evidence="1">
    <location>
        <position position="29"/>
    </location>
</feature>
<dbReference type="Proteomes" id="UP001054837">
    <property type="component" value="Unassembled WGS sequence"/>
</dbReference>
<organism evidence="1 2">
    <name type="scientific">Caerostris darwini</name>
    <dbReference type="NCBI Taxonomy" id="1538125"/>
    <lineage>
        <taxon>Eukaryota</taxon>
        <taxon>Metazoa</taxon>
        <taxon>Ecdysozoa</taxon>
        <taxon>Arthropoda</taxon>
        <taxon>Chelicerata</taxon>
        <taxon>Arachnida</taxon>
        <taxon>Araneae</taxon>
        <taxon>Araneomorphae</taxon>
        <taxon>Entelegynae</taxon>
        <taxon>Araneoidea</taxon>
        <taxon>Araneidae</taxon>
        <taxon>Caerostris</taxon>
    </lineage>
</organism>
<evidence type="ECO:0000313" key="1">
    <source>
        <dbReference type="EMBL" id="GIY30773.1"/>
    </source>
</evidence>
<comment type="caution">
    <text evidence="1">The sequence shown here is derived from an EMBL/GenBank/DDBJ whole genome shotgun (WGS) entry which is preliminary data.</text>
</comment>
<evidence type="ECO:0000313" key="2">
    <source>
        <dbReference type="Proteomes" id="UP001054837"/>
    </source>
</evidence>
<gene>
    <name evidence="1" type="ORF">CDAR_537941</name>
</gene>
<reference evidence="1 2" key="1">
    <citation type="submission" date="2021-06" db="EMBL/GenBank/DDBJ databases">
        <title>Caerostris darwini draft genome.</title>
        <authorList>
            <person name="Kono N."/>
            <person name="Arakawa K."/>
        </authorList>
    </citation>
    <scope>NUCLEOTIDE SEQUENCE [LARGE SCALE GENOMIC DNA]</scope>
</reference>
<name>A0AAV4S8G0_9ARAC</name>